<accession>A0A418XRU0</accession>
<reference evidence="2 3" key="1">
    <citation type="submission" date="2018-09" db="EMBL/GenBank/DDBJ databases">
        <authorList>
            <person name="Zhu H."/>
        </authorList>
    </citation>
    <scope>NUCLEOTIDE SEQUENCE [LARGE SCALE GENOMIC DNA]</scope>
    <source>
        <strain evidence="2 3">K1S02-61</strain>
    </source>
</reference>
<feature type="transmembrane region" description="Helical" evidence="1">
    <location>
        <begin position="97"/>
        <end position="118"/>
    </location>
</feature>
<evidence type="ECO:0000313" key="3">
    <source>
        <dbReference type="Proteomes" id="UP000284006"/>
    </source>
</evidence>
<keyword evidence="1" id="KW-0472">Membrane</keyword>
<proteinExistence type="predicted"/>
<keyword evidence="1" id="KW-1133">Transmembrane helix</keyword>
<protein>
    <submittedName>
        <fullName evidence="2">Uncharacterized protein</fullName>
    </submittedName>
</protein>
<name>A0A418XRU0_9BURK</name>
<comment type="caution">
    <text evidence="2">The sequence shown here is derived from an EMBL/GenBank/DDBJ whole genome shotgun (WGS) entry which is preliminary data.</text>
</comment>
<sequence>MDQQKLRNLVFEKTGVRIDVDDPVFALVALNEAVLAEAVERHVALLDDATRELAGQVEALQDGGHVARPAADRPLPALLKQTAGGAPSPSPAEKRMMMVAGGAAVLGALLVLLGQALFFRPVPVPAPVAIAKELTPEQAKAIADGDKMAKAIEKLDQKSRRLIQAEMQKP</sequence>
<keyword evidence="1" id="KW-0812">Transmembrane</keyword>
<dbReference type="AlphaFoldDB" id="A0A418XRU0"/>
<dbReference type="OrthoDB" id="8708745at2"/>
<dbReference type="RefSeq" id="WP_119811380.1">
    <property type="nucleotide sequence ID" value="NZ_QYUP01000119.1"/>
</dbReference>
<evidence type="ECO:0000313" key="2">
    <source>
        <dbReference type="EMBL" id="RJG15266.1"/>
    </source>
</evidence>
<organism evidence="2 3">
    <name type="scientific">Massilia cavernae</name>
    <dbReference type="NCBI Taxonomy" id="2320864"/>
    <lineage>
        <taxon>Bacteria</taxon>
        <taxon>Pseudomonadati</taxon>
        <taxon>Pseudomonadota</taxon>
        <taxon>Betaproteobacteria</taxon>
        <taxon>Burkholderiales</taxon>
        <taxon>Oxalobacteraceae</taxon>
        <taxon>Telluria group</taxon>
        <taxon>Massilia</taxon>
    </lineage>
</organism>
<keyword evidence="3" id="KW-1185">Reference proteome</keyword>
<gene>
    <name evidence="2" type="ORF">D3872_14165</name>
</gene>
<dbReference type="Proteomes" id="UP000284006">
    <property type="component" value="Unassembled WGS sequence"/>
</dbReference>
<evidence type="ECO:0000256" key="1">
    <source>
        <dbReference type="SAM" id="Phobius"/>
    </source>
</evidence>
<dbReference type="EMBL" id="QYUP01000119">
    <property type="protein sequence ID" value="RJG15266.1"/>
    <property type="molecule type" value="Genomic_DNA"/>
</dbReference>